<evidence type="ECO:0000313" key="4">
    <source>
        <dbReference type="Proteomes" id="UP000198253"/>
    </source>
</evidence>
<name>A0A1C4WMF7_MICEC</name>
<dbReference type="Pfam" id="PF19609">
    <property type="entry name" value="DUF6114"/>
    <property type="match status" value="1"/>
</dbReference>
<feature type="transmembrane region" description="Helical" evidence="2">
    <location>
        <begin position="29"/>
        <end position="51"/>
    </location>
</feature>
<dbReference type="InterPro" id="IPR046096">
    <property type="entry name" value="DUF6114"/>
</dbReference>
<feature type="compositionally biased region" description="Gly residues" evidence="1">
    <location>
        <begin position="166"/>
        <end position="185"/>
    </location>
</feature>
<sequence>MTSADPQHARSGGFSQTRRRFHRWRRSRPFWGGLLTALAGVQIFGTTQMSLGGLTFQIGPTGFLSWVIPTILVACGMFMWFTPQHRMFYAVVAAVTALFSLIGVNLGGFFVGLLLGMVGSALGFAWAPARAPAASVTGEAVPSGEPPVVAQSTAVPPAGAPSAGPGPAGGSGSSGGSGPSGGSGSSAGPEADDPDRTLVDEIMPVDRAAGPSPRDPRFLAGAVALLGLGTAVLLALNGPMPVRAAPLGSDCPTPTASAPSGPPTTPGPSATPDPGDDTPTPDPGTARPTTPAGPDADPVTSARPDAGPATDVGGNGDLRTGDDAREQPDPTPVGTTPAATPGRPPAARPAPAATSAAPPACATPTPGEPDESEQPEPVRPGKPLPRIDADPETPTVGTPSKLTGSKVVMTGIRFEGVVDLRTIDSTLRALKFSMRRAVTDDFALQSAGTAGTPLRYVTDQLTVDGDVAFYATRFTGRIALLGGPGLVTVTLTPDLPFPDGIPITAPQLVFQDPVIDLAFVDCDVLTTGDEPLRLTLP</sequence>
<dbReference type="AlphaFoldDB" id="A0A1C4WMF7"/>
<evidence type="ECO:0000313" key="3">
    <source>
        <dbReference type="EMBL" id="SCE97456.1"/>
    </source>
</evidence>
<reference evidence="4" key="1">
    <citation type="submission" date="2016-06" db="EMBL/GenBank/DDBJ databases">
        <authorList>
            <person name="Varghese N."/>
            <person name="Submissions Spin"/>
        </authorList>
    </citation>
    <scope>NUCLEOTIDE SEQUENCE [LARGE SCALE GENOMIC DNA]</scope>
    <source>
        <strain evidence="4">DSM 43816</strain>
    </source>
</reference>
<dbReference type="RefSeq" id="WP_088981650.1">
    <property type="nucleotide sequence ID" value="NZ_LT607413.1"/>
</dbReference>
<keyword evidence="2" id="KW-1133">Transmembrane helix</keyword>
<feature type="compositionally biased region" description="Low complexity" evidence="1">
    <location>
        <begin position="349"/>
        <end position="365"/>
    </location>
</feature>
<feature type="compositionally biased region" description="Low complexity" evidence="1">
    <location>
        <begin position="332"/>
        <end position="341"/>
    </location>
</feature>
<keyword evidence="4" id="KW-1185">Reference proteome</keyword>
<accession>A0A1C4WMF7</accession>
<proteinExistence type="predicted"/>
<evidence type="ECO:0000256" key="2">
    <source>
        <dbReference type="SAM" id="Phobius"/>
    </source>
</evidence>
<feature type="region of interest" description="Disordered" evidence="1">
    <location>
        <begin position="137"/>
        <end position="196"/>
    </location>
</feature>
<feature type="transmembrane region" description="Helical" evidence="2">
    <location>
        <begin position="88"/>
        <end position="115"/>
    </location>
</feature>
<gene>
    <name evidence="3" type="ORF">GA0070618_2335</name>
</gene>
<evidence type="ECO:0000256" key="1">
    <source>
        <dbReference type="SAM" id="MobiDB-lite"/>
    </source>
</evidence>
<feature type="compositionally biased region" description="Pro residues" evidence="1">
    <location>
        <begin position="260"/>
        <end position="271"/>
    </location>
</feature>
<feature type="region of interest" description="Disordered" evidence="1">
    <location>
        <begin position="247"/>
        <end position="402"/>
    </location>
</feature>
<feature type="compositionally biased region" description="Low complexity" evidence="1">
    <location>
        <begin position="283"/>
        <end position="298"/>
    </location>
</feature>
<protein>
    <submittedName>
        <fullName evidence="3">Uncharacterized protein</fullName>
    </submittedName>
</protein>
<dbReference type="OrthoDB" id="3535986at2"/>
<feature type="transmembrane region" description="Helical" evidence="2">
    <location>
        <begin position="63"/>
        <end position="81"/>
    </location>
</feature>
<dbReference type="EMBL" id="LT607413">
    <property type="protein sequence ID" value="SCE97456.1"/>
    <property type="molecule type" value="Genomic_DNA"/>
</dbReference>
<dbReference type="InParanoid" id="A0A1C4WMF7"/>
<keyword evidence="2" id="KW-0812">Transmembrane</keyword>
<feature type="compositionally biased region" description="Low complexity" evidence="1">
    <location>
        <begin position="156"/>
        <end position="165"/>
    </location>
</feature>
<feature type="compositionally biased region" description="Basic and acidic residues" evidence="1">
    <location>
        <begin position="319"/>
        <end position="328"/>
    </location>
</feature>
<keyword evidence="2" id="KW-0472">Membrane</keyword>
<dbReference type="Proteomes" id="UP000198253">
    <property type="component" value="Chromosome I"/>
</dbReference>
<organism evidence="3 4">
    <name type="scientific">Micromonospora echinospora</name>
    <name type="common">Micromonospora purpurea</name>
    <dbReference type="NCBI Taxonomy" id="1877"/>
    <lineage>
        <taxon>Bacteria</taxon>
        <taxon>Bacillati</taxon>
        <taxon>Actinomycetota</taxon>
        <taxon>Actinomycetes</taxon>
        <taxon>Micromonosporales</taxon>
        <taxon>Micromonosporaceae</taxon>
        <taxon>Micromonospora</taxon>
    </lineage>
</organism>